<comment type="caution">
    <text evidence="3">The sequence shown here is derived from an EMBL/GenBank/DDBJ whole genome shotgun (WGS) entry which is preliminary data.</text>
</comment>
<evidence type="ECO:0000256" key="1">
    <source>
        <dbReference type="SAM" id="SignalP"/>
    </source>
</evidence>
<protein>
    <submittedName>
        <fullName evidence="3">Pathogenesis-related protein</fullName>
    </submittedName>
</protein>
<dbReference type="EMBL" id="JAOPGA020000890">
    <property type="protein sequence ID" value="KAL0482769.1"/>
    <property type="molecule type" value="Genomic_DNA"/>
</dbReference>
<evidence type="ECO:0000313" key="3">
    <source>
        <dbReference type="EMBL" id="KAL0482769.1"/>
    </source>
</evidence>
<dbReference type="SMART" id="SM00198">
    <property type="entry name" value="SCP"/>
    <property type="match status" value="1"/>
</dbReference>
<feature type="chain" id="PRO_5043587653" evidence="1">
    <location>
        <begin position="16"/>
        <end position="249"/>
    </location>
</feature>
<dbReference type="GO" id="GO:0005576">
    <property type="term" value="C:extracellular region"/>
    <property type="evidence" value="ECO:0007669"/>
    <property type="project" value="InterPro"/>
</dbReference>
<gene>
    <name evidence="3" type="ORF">AKO1_011179</name>
</gene>
<organism evidence="3 4">
    <name type="scientific">Acrasis kona</name>
    <dbReference type="NCBI Taxonomy" id="1008807"/>
    <lineage>
        <taxon>Eukaryota</taxon>
        <taxon>Discoba</taxon>
        <taxon>Heterolobosea</taxon>
        <taxon>Tetramitia</taxon>
        <taxon>Eutetramitia</taxon>
        <taxon>Acrasidae</taxon>
        <taxon>Acrasis</taxon>
    </lineage>
</organism>
<dbReference type="PRINTS" id="PR00837">
    <property type="entry name" value="V5TPXLIKE"/>
</dbReference>
<dbReference type="InterPro" id="IPR018244">
    <property type="entry name" value="Allrgn_V5/Tpx1_CS"/>
</dbReference>
<keyword evidence="1" id="KW-0732">Signal</keyword>
<dbReference type="PROSITE" id="PS01009">
    <property type="entry name" value="CRISP_1"/>
    <property type="match status" value="1"/>
</dbReference>
<dbReference type="SUPFAM" id="SSF55797">
    <property type="entry name" value="PR-1-like"/>
    <property type="match status" value="1"/>
</dbReference>
<proteinExistence type="predicted"/>
<dbReference type="Proteomes" id="UP001431209">
    <property type="component" value="Unassembled WGS sequence"/>
</dbReference>
<dbReference type="FunFam" id="3.40.33.10:FF:000004">
    <property type="entry name" value="CAP, cysteine-rich secretory protein, antigen 5"/>
    <property type="match status" value="1"/>
</dbReference>
<feature type="domain" description="SCP" evidence="2">
    <location>
        <begin position="100"/>
        <end position="241"/>
    </location>
</feature>
<evidence type="ECO:0000259" key="2">
    <source>
        <dbReference type="SMART" id="SM00198"/>
    </source>
</evidence>
<accession>A0AAW2Z072</accession>
<dbReference type="InterPro" id="IPR014044">
    <property type="entry name" value="CAP_dom"/>
</dbReference>
<sequence length="249" mass="27468">MKLILLALLIAVASAASSLSHKQIRRMNEQVRTLDNRMDFLRNIAKNRPGAKKVLDADTLDGRMDFLRNIAKNRPAGKKVLDADGLDAVSCPNCVEFTEVEIQETLEAHNSARAAVNITVPLTWDNDIATFAANYANQCIGTNILAHNPNRKMSDGRSLGENIYASSGLQNGARAVSSWVNEKSNYDYNSNSCAAGKMCGHYTQVVWAKTIKVGCVRVKCNNIKNKFQVLCDYFPPGNVSTNKVKQKPY</sequence>
<feature type="signal peptide" evidence="1">
    <location>
        <begin position="1"/>
        <end position="15"/>
    </location>
</feature>
<dbReference type="CDD" id="cd05381">
    <property type="entry name" value="CAP_PR-1"/>
    <property type="match status" value="1"/>
</dbReference>
<dbReference type="Pfam" id="PF00188">
    <property type="entry name" value="CAP"/>
    <property type="match status" value="1"/>
</dbReference>
<dbReference type="InterPro" id="IPR001283">
    <property type="entry name" value="CRISP-related"/>
</dbReference>
<dbReference type="AlphaFoldDB" id="A0AAW2Z072"/>
<dbReference type="InterPro" id="IPR035940">
    <property type="entry name" value="CAP_sf"/>
</dbReference>
<dbReference type="Gene3D" id="3.40.33.10">
    <property type="entry name" value="CAP"/>
    <property type="match status" value="1"/>
</dbReference>
<reference evidence="3 4" key="1">
    <citation type="submission" date="2024-03" db="EMBL/GenBank/DDBJ databases">
        <title>The Acrasis kona genome and developmental transcriptomes reveal deep origins of eukaryotic multicellular pathways.</title>
        <authorList>
            <person name="Sheikh S."/>
            <person name="Fu C.-J."/>
            <person name="Brown M.W."/>
            <person name="Baldauf S.L."/>
        </authorList>
    </citation>
    <scope>NUCLEOTIDE SEQUENCE [LARGE SCALE GENOMIC DNA]</scope>
    <source>
        <strain evidence="3 4">ATCC MYA-3509</strain>
    </source>
</reference>
<keyword evidence="4" id="KW-1185">Reference proteome</keyword>
<evidence type="ECO:0000313" key="4">
    <source>
        <dbReference type="Proteomes" id="UP001431209"/>
    </source>
</evidence>
<name>A0AAW2Z072_9EUKA</name>
<dbReference type="PANTHER" id="PTHR10334">
    <property type="entry name" value="CYSTEINE-RICH SECRETORY PROTEIN-RELATED"/>
    <property type="match status" value="1"/>
</dbReference>